<name>A0ACB0YIR8_MELEN</name>
<keyword evidence="2" id="KW-1185">Reference proteome</keyword>
<sequence>MNYSYENYSILVIIVILFTLNLYCRECWAKINKTFSKITTTIQKKDEMGEQQRIATSKLELNPEKLDLLLYNVAIFALLKAHSLLSLPNLFYAEKKLYEQCEEEATTAAQLARCIVPLLKEKGKKGITKEINNIENEVRITRKVSAKEERGLVGQIGSWLLHGLESIGINGKTMFSKDKTNVKAGRFEQIIRTLRMRKVMRRSRSPLQQLNFHRTKSRNNKINRKEPRTLTSVNPNRMRRRRSVLFP</sequence>
<accession>A0ACB0YIR8</accession>
<organism evidence="1 2">
    <name type="scientific">Meloidogyne enterolobii</name>
    <name type="common">Root-knot nematode worm</name>
    <name type="synonym">Meloidogyne mayaguensis</name>
    <dbReference type="NCBI Taxonomy" id="390850"/>
    <lineage>
        <taxon>Eukaryota</taxon>
        <taxon>Metazoa</taxon>
        <taxon>Ecdysozoa</taxon>
        <taxon>Nematoda</taxon>
        <taxon>Chromadorea</taxon>
        <taxon>Rhabditida</taxon>
        <taxon>Tylenchina</taxon>
        <taxon>Tylenchomorpha</taxon>
        <taxon>Tylenchoidea</taxon>
        <taxon>Meloidogynidae</taxon>
        <taxon>Meloidogyninae</taxon>
        <taxon>Meloidogyne</taxon>
    </lineage>
</organism>
<dbReference type="Proteomes" id="UP001497535">
    <property type="component" value="Unassembled WGS sequence"/>
</dbReference>
<comment type="caution">
    <text evidence="1">The sequence shown here is derived from an EMBL/GenBank/DDBJ whole genome shotgun (WGS) entry which is preliminary data.</text>
</comment>
<protein>
    <submittedName>
        <fullName evidence="1">Uncharacterized protein</fullName>
    </submittedName>
</protein>
<dbReference type="EMBL" id="CAVMJV010000013">
    <property type="protein sequence ID" value="CAK5048453.1"/>
    <property type="molecule type" value="Genomic_DNA"/>
</dbReference>
<evidence type="ECO:0000313" key="2">
    <source>
        <dbReference type="Proteomes" id="UP001497535"/>
    </source>
</evidence>
<reference evidence="1" key="1">
    <citation type="submission" date="2023-11" db="EMBL/GenBank/DDBJ databases">
        <authorList>
            <person name="Poullet M."/>
        </authorList>
    </citation>
    <scope>NUCLEOTIDE SEQUENCE</scope>
    <source>
        <strain evidence="1">E1834</strain>
    </source>
</reference>
<evidence type="ECO:0000313" key="1">
    <source>
        <dbReference type="EMBL" id="CAK5048453.1"/>
    </source>
</evidence>
<proteinExistence type="predicted"/>
<gene>
    <name evidence="1" type="ORF">MENTE1834_LOCUS12730</name>
</gene>